<keyword evidence="3 10" id="KW-0132">Cell division</keyword>
<gene>
    <name evidence="10 12" type="primary">nagZ</name>
    <name evidence="12" type="ORF">GCM10023333_24660</name>
</gene>
<evidence type="ECO:0000256" key="3">
    <source>
        <dbReference type="ARBA" id="ARBA00022618"/>
    </source>
</evidence>
<dbReference type="InterPro" id="IPR019800">
    <property type="entry name" value="Glyco_hydro_3_AS"/>
</dbReference>
<evidence type="ECO:0000256" key="7">
    <source>
        <dbReference type="ARBA" id="ARBA00023295"/>
    </source>
</evidence>
<feature type="site" description="Important for catalytic activity" evidence="10">
    <location>
        <position position="175"/>
    </location>
</feature>
<feature type="active site" description="Nucleophile" evidence="10">
    <location>
        <position position="247"/>
    </location>
</feature>
<evidence type="ECO:0000313" key="12">
    <source>
        <dbReference type="EMBL" id="GAA4890483.1"/>
    </source>
</evidence>
<feature type="binding site" evidence="10">
    <location>
        <position position="69"/>
    </location>
    <ligand>
        <name>substrate</name>
    </ligand>
</feature>
<dbReference type="EC" id="3.2.1.52" evidence="10"/>
<feature type="binding site" evidence="10">
    <location>
        <begin position="164"/>
        <end position="165"/>
    </location>
    <ligand>
        <name>substrate</name>
    </ligand>
</feature>
<dbReference type="PROSITE" id="PS00775">
    <property type="entry name" value="GLYCOSYL_HYDROL_F3"/>
    <property type="match status" value="1"/>
</dbReference>
<dbReference type="Pfam" id="PF00933">
    <property type="entry name" value="Glyco_hydro_3"/>
    <property type="match status" value="1"/>
</dbReference>
<comment type="caution">
    <text evidence="12">The sequence shown here is derived from an EMBL/GenBank/DDBJ whole genome shotgun (WGS) entry which is preliminary data.</text>
</comment>
<dbReference type="InterPro" id="IPR022956">
    <property type="entry name" value="Beta_hexosaminidase_bac"/>
</dbReference>
<feature type="binding site" evidence="10">
    <location>
        <position position="61"/>
    </location>
    <ligand>
        <name>substrate</name>
    </ligand>
</feature>
<dbReference type="PANTHER" id="PTHR30480">
    <property type="entry name" value="BETA-HEXOSAMINIDASE-RELATED"/>
    <property type="match status" value="1"/>
</dbReference>
<keyword evidence="4 10" id="KW-0378">Hydrolase</keyword>
<comment type="catalytic activity">
    <reaction evidence="1 10">
        <text>Hydrolysis of terminal non-reducing N-acetyl-D-hexosamine residues in N-acetyl-beta-D-hexosaminides.</text>
        <dbReference type="EC" id="3.2.1.52"/>
    </reaction>
</comment>
<evidence type="ECO:0000256" key="9">
    <source>
        <dbReference type="ARBA" id="ARBA00023316"/>
    </source>
</evidence>
<evidence type="ECO:0000256" key="2">
    <source>
        <dbReference type="ARBA" id="ARBA00022490"/>
    </source>
</evidence>
<dbReference type="PANTHER" id="PTHR30480:SF13">
    <property type="entry name" value="BETA-HEXOSAMINIDASE"/>
    <property type="match status" value="1"/>
</dbReference>
<evidence type="ECO:0000256" key="4">
    <source>
        <dbReference type="ARBA" id="ARBA00022801"/>
    </source>
</evidence>
<dbReference type="Gene3D" id="3.20.20.300">
    <property type="entry name" value="Glycoside hydrolase, family 3, N-terminal domain"/>
    <property type="match status" value="1"/>
</dbReference>
<feature type="binding site" evidence="10">
    <location>
        <position position="134"/>
    </location>
    <ligand>
        <name>substrate</name>
    </ligand>
</feature>
<sequence length="340" mass="36659">MGPVMADLLGPVLTETDRALLDCSSLGGLIFFSRNFTDVDQLQALVHAVRALRPELLLCVDHEGGRVQRFRDGFTPLPAAGALLQRAEGDVALATRWAREMGWLMAAELRAMDIDFSFAPVLDRNGCSDVIGLRAFAEQPEQIIALAGAYIDGMAEAGMACVGKHFPGHGSVKADSHVAAPIDPRPLAQIQADDLPPFIGLADKLDAIMPAHVTYPQVDSRPAGYSPVWIQQILRQQMQYRGVVFSDDLGMAGAAVVGDMLARTQAALDAGCDIALICNQTEAAIEVAKQIAPWPTVPAPIQALRGQPGSDRVTLRDSERWQKAQQLAVAFERFTMLAKP</sequence>
<evidence type="ECO:0000256" key="8">
    <source>
        <dbReference type="ARBA" id="ARBA00023306"/>
    </source>
</evidence>
<evidence type="ECO:0000256" key="1">
    <source>
        <dbReference type="ARBA" id="ARBA00001231"/>
    </source>
</evidence>
<keyword evidence="2 10" id="KW-0963">Cytoplasm</keyword>
<name>A0ABP9EZG0_9GAMM</name>
<reference evidence="13" key="1">
    <citation type="journal article" date="2019" name="Int. J. Syst. Evol. Microbiol.">
        <title>The Global Catalogue of Microorganisms (GCM) 10K type strain sequencing project: providing services to taxonomists for standard genome sequencing and annotation.</title>
        <authorList>
            <consortium name="The Broad Institute Genomics Platform"/>
            <consortium name="The Broad Institute Genome Sequencing Center for Infectious Disease"/>
            <person name="Wu L."/>
            <person name="Ma J."/>
        </authorList>
    </citation>
    <scope>NUCLEOTIDE SEQUENCE [LARGE SCALE GENOMIC DNA]</scope>
    <source>
        <strain evidence="13">JCM 18401</strain>
    </source>
</reference>
<dbReference type="InterPro" id="IPR017853">
    <property type="entry name" value="GH"/>
</dbReference>
<evidence type="ECO:0000256" key="10">
    <source>
        <dbReference type="HAMAP-Rule" id="MF_00364"/>
    </source>
</evidence>
<organism evidence="12 13">
    <name type="scientific">Ferrimonas pelagia</name>
    <dbReference type="NCBI Taxonomy" id="1177826"/>
    <lineage>
        <taxon>Bacteria</taxon>
        <taxon>Pseudomonadati</taxon>
        <taxon>Pseudomonadota</taxon>
        <taxon>Gammaproteobacteria</taxon>
        <taxon>Alteromonadales</taxon>
        <taxon>Ferrimonadaceae</taxon>
        <taxon>Ferrimonas</taxon>
    </lineage>
</organism>
<proteinExistence type="inferred from homology"/>
<comment type="subcellular location">
    <subcellularLocation>
        <location evidence="10">Cytoplasm</location>
    </subcellularLocation>
</comment>
<dbReference type="Proteomes" id="UP001499988">
    <property type="component" value="Unassembled WGS sequence"/>
</dbReference>
<dbReference type="EMBL" id="BAABJZ010000083">
    <property type="protein sequence ID" value="GAA4890483.1"/>
    <property type="molecule type" value="Genomic_DNA"/>
</dbReference>
<keyword evidence="7 10" id="KW-0326">Glycosidase</keyword>
<comment type="pathway">
    <text evidence="10">Cell wall biogenesis; peptidoglycan recycling.</text>
</comment>
<dbReference type="SUPFAM" id="SSF51445">
    <property type="entry name" value="(Trans)glycosidases"/>
    <property type="match status" value="1"/>
</dbReference>
<evidence type="ECO:0000256" key="6">
    <source>
        <dbReference type="ARBA" id="ARBA00022984"/>
    </source>
</evidence>
<feature type="domain" description="Glycoside hydrolase family 3 N-terminal" evidence="11">
    <location>
        <begin position="15"/>
        <end position="289"/>
    </location>
</feature>
<evidence type="ECO:0000313" key="13">
    <source>
        <dbReference type="Proteomes" id="UP001499988"/>
    </source>
</evidence>
<keyword evidence="13" id="KW-1185">Reference proteome</keyword>
<comment type="similarity">
    <text evidence="10">Belongs to the glycosyl hydrolase 3 family. NagZ subfamily.</text>
</comment>
<dbReference type="InterPro" id="IPR050226">
    <property type="entry name" value="NagZ_Beta-hexosaminidase"/>
</dbReference>
<dbReference type="NCBIfam" id="NF003740">
    <property type="entry name" value="PRK05337.1"/>
    <property type="match status" value="1"/>
</dbReference>
<dbReference type="InterPro" id="IPR001764">
    <property type="entry name" value="Glyco_hydro_3_N"/>
</dbReference>
<accession>A0ABP9EZG0</accession>
<keyword evidence="6 10" id="KW-0573">Peptidoglycan synthesis</keyword>
<evidence type="ECO:0000259" key="11">
    <source>
        <dbReference type="Pfam" id="PF00933"/>
    </source>
</evidence>
<keyword evidence="9 10" id="KW-0961">Cell wall biogenesis/degradation</keyword>
<keyword evidence="8 10" id="KW-0131">Cell cycle</keyword>
<comment type="function">
    <text evidence="10">Plays a role in peptidoglycan recycling by cleaving the terminal beta-1,4-linked N-acetylglucosamine (GlcNAc) from peptide-linked peptidoglycan fragments, giving rise to free GlcNAc, anhydro-N-acetylmuramic acid and anhydro-N-acetylmuramic acid-linked peptides.</text>
</comment>
<keyword evidence="5 10" id="KW-0133">Cell shape</keyword>
<feature type="active site" description="Proton donor/acceptor" evidence="10">
    <location>
        <position position="177"/>
    </location>
</feature>
<protein>
    <recommendedName>
        <fullName evidence="10">Beta-hexosaminidase</fullName>
        <ecNumber evidence="10">3.2.1.52</ecNumber>
    </recommendedName>
    <alternativeName>
        <fullName evidence="10">Beta-N-acetylhexosaminidase</fullName>
    </alternativeName>
    <alternativeName>
        <fullName evidence="10">N-acetyl-beta-glucosaminidase</fullName>
    </alternativeName>
</protein>
<evidence type="ECO:0000256" key="5">
    <source>
        <dbReference type="ARBA" id="ARBA00022960"/>
    </source>
</evidence>
<dbReference type="InterPro" id="IPR036962">
    <property type="entry name" value="Glyco_hydro_3_N_sf"/>
</dbReference>
<dbReference type="HAMAP" id="MF_00364">
    <property type="entry name" value="NagZ"/>
    <property type="match status" value="1"/>
</dbReference>
<dbReference type="RefSeq" id="WP_345335706.1">
    <property type="nucleotide sequence ID" value="NZ_BAABJZ010000083.1"/>
</dbReference>